<feature type="transmembrane region" description="Helical" evidence="1">
    <location>
        <begin position="20"/>
        <end position="40"/>
    </location>
</feature>
<comment type="caution">
    <text evidence="2">The sequence shown here is derived from an EMBL/GenBank/DDBJ whole genome shotgun (WGS) entry which is preliminary data.</text>
</comment>
<feature type="transmembrane region" description="Helical" evidence="1">
    <location>
        <begin position="182"/>
        <end position="200"/>
    </location>
</feature>
<dbReference type="Proteomes" id="UP000051442">
    <property type="component" value="Unassembled WGS sequence"/>
</dbReference>
<feature type="transmembrane region" description="Helical" evidence="1">
    <location>
        <begin position="107"/>
        <end position="130"/>
    </location>
</feature>
<sequence>MIRADTYRLLRSKGFYITQILMVIVAMISISTSSVGMILGNDSVRQFQNVGNRLIWTGSTSVRIMSSMASVLIYFLLPLFIMTIGFEFSRKTYKNPLSSGMTRLNFFVSKYVVFLFLTVCQIIFFYGFVFLGCSLKNGIGHITRHFIVKWLQTASLQFVELSAIFAVAVLIVYLFFSTLTAVVTTILFPMIMTLMFALFYKHKWVGNFNFQNNVDSAYFTYYTASGMTQLLFVALGTILVCLVISYLTFRRRDL</sequence>
<reference evidence="2 3" key="1">
    <citation type="journal article" date="2015" name="Genome Announc.">
        <title>Expanding the biotechnology potential of lactobacilli through comparative genomics of 213 strains and associated genera.</title>
        <authorList>
            <person name="Sun Z."/>
            <person name="Harris H.M."/>
            <person name="McCann A."/>
            <person name="Guo C."/>
            <person name="Argimon S."/>
            <person name="Zhang W."/>
            <person name="Yang X."/>
            <person name="Jeffery I.B."/>
            <person name="Cooney J.C."/>
            <person name="Kagawa T.F."/>
            <person name="Liu W."/>
            <person name="Song Y."/>
            <person name="Salvetti E."/>
            <person name="Wrobel A."/>
            <person name="Rasinkangas P."/>
            <person name="Parkhill J."/>
            <person name="Rea M.C."/>
            <person name="O'Sullivan O."/>
            <person name="Ritari J."/>
            <person name="Douillard F.P."/>
            <person name="Paul Ross R."/>
            <person name="Yang R."/>
            <person name="Briner A.E."/>
            <person name="Felis G.E."/>
            <person name="de Vos W.M."/>
            <person name="Barrangou R."/>
            <person name="Klaenhammer T.R."/>
            <person name="Caufield P.W."/>
            <person name="Cui Y."/>
            <person name="Zhang H."/>
            <person name="O'Toole P.W."/>
        </authorList>
    </citation>
    <scope>NUCLEOTIDE SEQUENCE [LARGE SCALE GENOMIC DNA]</scope>
    <source>
        <strain evidence="2 3">DSM 23365</strain>
    </source>
</reference>
<keyword evidence="1" id="KW-0472">Membrane</keyword>
<dbReference type="EMBL" id="AYZM01000112">
    <property type="protein sequence ID" value="KRN21515.1"/>
    <property type="molecule type" value="Genomic_DNA"/>
</dbReference>
<evidence type="ECO:0000313" key="3">
    <source>
        <dbReference type="Proteomes" id="UP000051442"/>
    </source>
</evidence>
<gene>
    <name evidence="2" type="ORF">FD14_GL001033</name>
</gene>
<evidence type="ECO:0000256" key="1">
    <source>
        <dbReference type="SAM" id="Phobius"/>
    </source>
</evidence>
<dbReference type="AlphaFoldDB" id="A0A0R2F248"/>
<accession>A0A0R2F248</accession>
<name>A0A0R2F248_9LACO</name>
<feature type="transmembrane region" description="Helical" evidence="1">
    <location>
        <begin position="230"/>
        <end position="249"/>
    </location>
</feature>
<protein>
    <submittedName>
        <fullName evidence="2">Uncharacterized protein</fullName>
    </submittedName>
</protein>
<feature type="transmembrane region" description="Helical" evidence="1">
    <location>
        <begin position="150"/>
        <end position="175"/>
    </location>
</feature>
<keyword evidence="1" id="KW-1133">Transmembrane helix</keyword>
<organism evidence="2 3">
    <name type="scientific">Secundilactobacillus similis DSM 23365 = JCM 2765</name>
    <dbReference type="NCBI Taxonomy" id="1423804"/>
    <lineage>
        <taxon>Bacteria</taxon>
        <taxon>Bacillati</taxon>
        <taxon>Bacillota</taxon>
        <taxon>Bacilli</taxon>
        <taxon>Lactobacillales</taxon>
        <taxon>Lactobacillaceae</taxon>
        <taxon>Secundilactobacillus</taxon>
    </lineage>
</organism>
<feature type="transmembrane region" description="Helical" evidence="1">
    <location>
        <begin position="60"/>
        <end position="86"/>
    </location>
</feature>
<proteinExistence type="predicted"/>
<evidence type="ECO:0000313" key="2">
    <source>
        <dbReference type="EMBL" id="KRN21515.1"/>
    </source>
</evidence>
<keyword evidence="3" id="KW-1185">Reference proteome</keyword>
<keyword evidence="1" id="KW-0812">Transmembrane</keyword>
<dbReference type="PATRIC" id="fig|1423804.4.peg.1110"/>